<name>A0ABC8ARE0_9NOCA</name>
<feature type="compositionally biased region" description="Acidic residues" evidence="1">
    <location>
        <begin position="393"/>
        <end position="405"/>
    </location>
</feature>
<sequence length="589" mass="64213">MSTAIDTIQEPGQTDPANQPGVNDRADSDIAPDVGETAPEAVFLPPEELVIDQNVRKSFNLGDYPEVTESIRRHGVLTPIKAHREADGTITVVDGQVRTLTALAFEVPRVPVWITPAPAVDAAEREIRRIGQQITVNDHRIGLTEGDRAAGMAQMFAFGASMTRISHDVGRKRDQVKLAVAVGGSDTARRAVDEGQLDLEQAAVIAEYEAVDDTDAVKRLLATSRAMFGYEAKRIANDRAETRQRFLESLPYAALGFGVLDAEPSDEDDRFISHKLLCTSDGGKVTAAVVHARPSDWVVYCYPTDEEVVVDSDTGTTIAPDTVDWTTKGQPNATPAEGRRHADTVRRQPIWEPTCYLRAERLDDSGLLLAADFDIADAADDIEPDQPPHGEGYAEDTVETDDEDAEAAHAAARREEAARVAAAQREEAARVAAEQREQQRLADLRRTRLNKQGQAALQARREFVATRLLARKTVPPLAPVFIAEALADNPGLLDESDADLTAHQLLGIPRGREELLKLISTSKPSRCQVITLGLVLGAYEKRTGKDSWGHTDRGVRRYLHFLADNGHHLTPVEQAAAGDLDPATIDIDS</sequence>
<dbReference type="InterPro" id="IPR003115">
    <property type="entry name" value="ParB_N"/>
</dbReference>
<evidence type="ECO:0000256" key="1">
    <source>
        <dbReference type="SAM" id="MobiDB-lite"/>
    </source>
</evidence>
<dbReference type="Proteomes" id="UP000180166">
    <property type="component" value="Chromosome"/>
</dbReference>
<feature type="domain" description="ParB-like N-terminal" evidence="2">
    <location>
        <begin position="42"/>
        <end position="133"/>
    </location>
</feature>
<dbReference type="PANTHER" id="PTHR33375">
    <property type="entry name" value="CHROMOSOME-PARTITIONING PROTEIN PARB-RELATED"/>
    <property type="match status" value="1"/>
</dbReference>
<feature type="region of interest" description="Disordered" evidence="1">
    <location>
        <begin position="1"/>
        <end position="33"/>
    </location>
</feature>
<evidence type="ECO:0000259" key="2">
    <source>
        <dbReference type="SMART" id="SM00470"/>
    </source>
</evidence>
<dbReference type="SMART" id="SM00470">
    <property type="entry name" value="ParB"/>
    <property type="match status" value="1"/>
</dbReference>
<dbReference type="RefSeq" id="WP_083414871.1">
    <property type="nucleotide sequence ID" value="NZ_CP017839.1"/>
</dbReference>
<protein>
    <recommendedName>
        <fullName evidence="2">ParB-like N-terminal domain-containing protein</fullName>
    </recommendedName>
</protein>
<dbReference type="AlphaFoldDB" id="A0ABC8ARE0"/>
<feature type="region of interest" description="Disordered" evidence="1">
    <location>
        <begin position="380"/>
        <end position="418"/>
    </location>
</feature>
<reference evidence="3 4" key="1">
    <citation type="submission" date="2016-10" db="EMBL/GenBank/DDBJ databases">
        <title>Genome sequence of Nocardia seriolae strain EM150506, isolated from Anguila japonica.</title>
        <authorList>
            <person name="Han H.-J."/>
        </authorList>
    </citation>
    <scope>NUCLEOTIDE SEQUENCE [LARGE SCALE GENOMIC DNA]</scope>
    <source>
        <strain evidence="3 4">EM150506</strain>
    </source>
</reference>
<feature type="compositionally biased region" description="Polar residues" evidence="1">
    <location>
        <begin position="1"/>
        <end position="21"/>
    </location>
</feature>
<evidence type="ECO:0000313" key="3">
    <source>
        <dbReference type="EMBL" id="APA96667.1"/>
    </source>
</evidence>
<proteinExistence type="predicted"/>
<dbReference type="InterPro" id="IPR036086">
    <property type="entry name" value="ParB/Sulfiredoxin_sf"/>
</dbReference>
<dbReference type="KEGG" id="nsr:NS506_02605"/>
<accession>A0ABC8ARE0</accession>
<organism evidence="3 4">
    <name type="scientific">Nocardia seriolae</name>
    <dbReference type="NCBI Taxonomy" id="37332"/>
    <lineage>
        <taxon>Bacteria</taxon>
        <taxon>Bacillati</taxon>
        <taxon>Actinomycetota</taxon>
        <taxon>Actinomycetes</taxon>
        <taxon>Mycobacteriales</taxon>
        <taxon>Nocardiaceae</taxon>
        <taxon>Nocardia</taxon>
    </lineage>
</organism>
<dbReference type="Gene3D" id="3.90.1530.30">
    <property type="match status" value="1"/>
</dbReference>
<dbReference type="InterPro" id="IPR050336">
    <property type="entry name" value="Chromosome_partition/occlusion"/>
</dbReference>
<dbReference type="EMBL" id="CP017839">
    <property type="protein sequence ID" value="APA96667.1"/>
    <property type="molecule type" value="Genomic_DNA"/>
</dbReference>
<evidence type="ECO:0000313" key="4">
    <source>
        <dbReference type="Proteomes" id="UP000180166"/>
    </source>
</evidence>
<dbReference type="PANTHER" id="PTHR33375:SF1">
    <property type="entry name" value="CHROMOSOME-PARTITIONING PROTEIN PARB-RELATED"/>
    <property type="match status" value="1"/>
</dbReference>
<gene>
    <name evidence="3" type="ORF">NS506_02605</name>
</gene>
<dbReference type="CDD" id="cd16387">
    <property type="entry name" value="ParB_N_Srx"/>
    <property type="match status" value="1"/>
</dbReference>
<dbReference type="SUPFAM" id="SSF110849">
    <property type="entry name" value="ParB/Sulfiredoxin"/>
    <property type="match status" value="1"/>
</dbReference>